<sequence length="313" mass="34785">MQLYVDQRPNGDGAALAVTPEGLYGWGNNWSDQLSIPLFRDSLVLFPQAVTLHEKWAVAKYQKNLPPRKKHELVKLISFTHGRTILVTQVGTYMAGLAMLWFIGNCTYNPRIFMPVPLPDGFVAKRIDDEGCLVVVSMGSNQLITGRNNHGQLGLGHNDEVCQFTPLPFWFDRLLHESPKFFVFQSGAMILIAGQAPRCMVESGLLPGCGDGSNVYTTATPLLFRGEVSRYHSDYDSSVVWVTEGQTNVWTSRLGKLTLAFEATHFSFTRTKDCFCDNAGGWHRVKGGGGWSDVDCKKPPAPSIVEIPRPDFE</sequence>
<comment type="caution">
    <text evidence="2">The sequence shown here is derived from an EMBL/GenBank/DDBJ whole genome shotgun (WGS) entry which is preliminary data.</text>
</comment>
<gene>
    <name evidence="2" type="ORF">J8273_7758</name>
</gene>
<dbReference type="OrthoDB" id="10256179at2759"/>
<organism evidence="2 3">
    <name type="scientific">Carpediemonas membranifera</name>
    <dbReference type="NCBI Taxonomy" id="201153"/>
    <lineage>
        <taxon>Eukaryota</taxon>
        <taxon>Metamonada</taxon>
        <taxon>Carpediemonas-like organisms</taxon>
        <taxon>Carpediemonas</taxon>
    </lineage>
</organism>
<dbReference type="AlphaFoldDB" id="A0A8J6AWZ5"/>
<protein>
    <submittedName>
        <fullName evidence="2">Uncharacterized protein</fullName>
    </submittedName>
</protein>
<evidence type="ECO:0000256" key="1">
    <source>
        <dbReference type="SAM" id="Phobius"/>
    </source>
</evidence>
<dbReference type="EMBL" id="JAHDYR010000064">
    <property type="protein sequence ID" value="KAG9390408.1"/>
    <property type="molecule type" value="Genomic_DNA"/>
</dbReference>
<dbReference type="InterPro" id="IPR009091">
    <property type="entry name" value="RCC1/BLIP-II"/>
</dbReference>
<evidence type="ECO:0000313" key="2">
    <source>
        <dbReference type="EMBL" id="KAG9390408.1"/>
    </source>
</evidence>
<name>A0A8J6AWZ5_9EUKA</name>
<dbReference type="Gene3D" id="2.130.10.30">
    <property type="entry name" value="Regulator of chromosome condensation 1/beta-lactamase-inhibitor protein II"/>
    <property type="match status" value="1"/>
</dbReference>
<proteinExistence type="predicted"/>
<keyword evidence="1" id="KW-0472">Membrane</keyword>
<evidence type="ECO:0000313" key="3">
    <source>
        <dbReference type="Proteomes" id="UP000717585"/>
    </source>
</evidence>
<keyword evidence="3" id="KW-1185">Reference proteome</keyword>
<dbReference type="Proteomes" id="UP000717585">
    <property type="component" value="Unassembled WGS sequence"/>
</dbReference>
<keyword evidence="1" id="KW-0812">Transmembrane</keyword>
<keyword evidence="1" id="KW-1133">Transmembrane helix</keyword>
<accession>A0A8J6AWZ5</accession>
<feature type="transmembrane region" description="Helical" evidence="1">
    <location>
        <begin position="85"/>
        <end position="104"/>
    </location>
</feature>
<dbReference type="SUPFAM" id="SSF50985">
    <property type="entry name" value="RCC1/BLIP-II"/>
    <property type="match status" value="1"/>
</dbReference>
<reference evidence="2" key="1">
    <citation type="submission" date="2021-05" db="EMBL/GenBank/DDBJ databases">
        <title>A free-living protist that lacks canonical eukaryotic 1 DNA replication and segregation systems.</title>
        <authorList>
            <person name="Salas-Leiva D.E."/>
            <person name="Tromer E.C."/>
            <person name="Curtis B.A."/>
            <person name="Jerlstrom-Hultqvist J."/>
            <person name="Kolisko M."/>
            <person name="Yi Z."/>
            <person name="Salas-Leiva J.S."/>
            <person name="Gallot-Lavallee L."/>
            <person name="Kops G.J.P.L."/>
            <person name="Archibald J.M."/>
            <person name="Simpson A.G.B."/>
            <person name="Roger A.J."/>
        </authorList>
    </citation>
    <scope>NUCLEOTIDE SEQUENCE</scope>
    <source>
        <strain evidence="2">BICM</strain>
    </source>
</reference>